<name>A0A3S2UIT2_9SPHI</name>
<gene>
    <name evidence="2" type="ORF">EOD41_19600</name>
</gene>
<dbReference type="AlphaFoldDB" id="A0A3S2UIT2"/>
<dbReference type="InterPro" id="IPR037923">
    <property type="entry name" value="HTH-like"/>
</dbReference>
<keyword evidence="1" id="KW-0238">DNA-binding</keyword>
<dbReference type="GO" id="GO:0003677">
    <property type="term" value="F:DNA binding"/>
    <property type="evidence" value="ECO:0007669"/>
    <property type="project" value="UniProtKB-KW"/>
</dbReference>
<sequence length="205" mass="23775">MKNIPIDRLHEKTTLGVQIKRFTNSYNRSIDNAIHTIHRDDHYIFFLLKAGHGKLEVDFTAIDIWPNHLFYILPSQVHTKIAADQPEGWFIAIDPSIIPKNLRELFEYRLNLQTPCVINDSSYCQMDQLLLILEQEVLYSKDDDFQIAVLHPLVQSFLGMSARACKLLEITDDKLKNQRNLPGSSGSCCRMIDHFLKDHLIMQQL</sequence>
<evidence type="ECO:0008006" key="4">
    <source>
        <dbReference type="Google" id="ProtNLM"/>
    </source>
</evidence>
<dbReference type="RefSeq" id="WP_127708217.1">
    <property type="nucleotide sequence ID" value="NZ_SACK01000013.1"/>
</dbReference>
<reference evidence="2 3" key="1">
    <citation type="submission" date="2019-01" db="EMBL/GenBank/DDBJ databases">
        <authorList>
            <person name="Chen W.-M."/>
        </authorList>
    </citation>
    <scope>NUCLEOTIDE SEQUENCE [LARGE SCALE GENOMIC DNA]</scope>
    <source>
        <strain evidence="2 3">YBJ-36</strain>
    </source>
</reference>
<proteinExistence type="predicted"/>
<evidence type="ECO:0000256" key="1">
    <source>
        <dbReference type="ARBA" id="ARBA00023125"/>
    </source>
</evidence>
<dbReference type="EMBL" id="SACK01000013">
    <property type="protein sequence ID" value="RVT97211.1"/>
    <property type="molecule type" value="Genomic_DNA"/>
</dbReference>
<protein>
    <recommendedName>
        <fullName evidence="4">AraC-type arabinose-binding/dimerisation domain-containing protein</fullName>
    </recommendedName>
</protein>
<dbReference type="Proteomes" id="UP000282759">
    <property type="component" value="Unassembled WGS sequence"/>
</dbReference>
<evidence type="ECO:0000313" key="3">
    <source>
        <dbReference type="Proteomes" id="UP000282759"/>
    </source>
</evidence>
<dbReference type="SUPFAM" id="SSF51215">
    <property type="entry name" value="Regulatory protein AraC"/>
    <property type="match status" value="1"/>
</dbReference>
<organism evidence="2 3">
    <name type="scientific">Mucilaginibacter limnophilus</name>
    <dbReference type="NCBI Taxonomy" id="1932778"/>
    <lineage>
        <taxon>Bacteria</taxon>
        <taxon>Pseudomonadati</taxon>
        <taxon>Bacteroidota</taxon>
        <taxon>Sphingobacteriia</taxon>
        <taxon>Sphingobacteriales</taxon>
        <taxon>Sphingobacteriaceae</taxon>
        <taxon>Mucilaginibacter</taxon>
    </lineage>
</organism>
<keyword evidence="3" id="KW-1185">Reference proteome</keyword>
<dbReference type="OrthoDB" id="2585681at2"/>
<accession>A0A3S2UIT2</accession>
<evidence type="ECO:0000313" key="2">
    <source>
        <dbReference type="EMBL" id="RVT97211.1"/>
    </source>
</evidence>
<comment type="caution">
    <text evidence="2">The sequence shown here is derived from an EMBL/GenBank/DDBJ whole genome shotgun (WGS) entry which is preliminary data.</text>
</comment>